<proteinExistence type="predicted"/>
<feature type="transmembrane region" description="Helical" evidence="5">
    <location>
        <begin position="188"/>
        <end position="212"/>
    </location>
</feature>
<dbReference type="Proteomes" id="UP000306552">
    <property type="component" value="Unassembled WGS sequence"/>
</dbReference>
<feature type="transmembrane region" description="Helical" evidence="5">
    <location>
        <begin position="329"/>
        <end position="347"/>
    </location>
</feature>
<gene>
    <name evidence="6" type="ORF">FCN74_05830</name>
</gene>
<keyword evidence="7" id="KW-1185">Reference proteome</keyword>
<feature type="transmembrane region" description="Helical" evidence="5">
    <location>
        <begin position="150"/>
        <end position="168"/>
    </location>
</feature>
<keyword evidence="3 5" id="KW-1133">Transmembrane helix</keyword>
<dbReference type="OrthoDB" id="4858698at2"/>
<dbReference type="NCBIfam" id="NF037982">
    <property type="entry name" value="Nramp_1"/>
    <property type="match status" value="1"/>
</dbReference>
<feature type="transmembrane region" description="Helical" evidence="5">
    <location>
        <begin position="353"/>
        <end position="372"/>
    </location>
</feature>
<evidence type="ECO:0000256" key="3">
    <source>
        <dbReference type="ARBA" id="ARBA00022989"/>
    </source>
</evidence>
<evidence type="ECO:0000256" key="1">
    <source>
        <dbReference type="ARBA" id="ARBA00004141"/>
    </source>
</evidence>
<dbReference type="GO" id="GO:0016020">
    <property type="term" value="C:membrane"/>
    <property type="evidence" value="ECO:0007669"/>
    <property type="project" value="UniProtKB-SubCell"/>
</dbReference>
<evidence type="ECO:0000256" key="4">
    <source>
        <dbReference type="ARBA" id="ARBA00023136"/>
    </source>
</evidence>
<feature type="transmembrane region" description="Helical" evidence="5">
    <location>
        <begin position="392"/>
        <end position="413"/>
    </location>
</feature>
<organism evidence="6 7">
    <name type="scientific">Mesohalobacter halotolerans</name>
    <dbReference type="NCBI Taxonomy" id="1883405"/>
    <lineage>
        <taxon>Bacteria</taxon>
        <taxon>Pseudomonadati</taxon>
        <taxon>Bacteroidota</taxon>
        <taxon>Flavobacteriia</taxon>
        <taxon>Flavobacteriales</taxon>
        <taxon>Flavobacteriaceae</taxon>
        <taxon>Mesohalobacter</taxon>
    </lineage>
</organism>
<dbReference type="InterPro" id="IPR001046">
    <property type="entry name" value="NRAMP_fam"/>
</dbReference>
<sequence>MNLRQSFIKLIKSIGPGFLLAGAAIGVSHLVQATRAGAEFGFVLIWALVLACITKYPFMEFGPRYTSSTGNTLIEGYKSIGQWALQLYFIISIGSVFIIQAAVTLVTAGLAEYLFQTGISIFGWSCIILSLCIIILSIGRYKTIDRLMKLLISGLTLATLIAVFLAVGNEKNTYLFNYTHPDLWTVSSLAFIIAFMGWMPIPVDASVWHSIWTKEKNKQYLNNSVKNSLIDFNIGYLSASFIGLLFFLLGVLVFFGRDIVISTTAVGFSGQLIEMYQYTIGEWSKTIIAVAAFFAMFSTTLAVTDAYPRVFDEYLKHRSQSTNTHKSNYILLLFIIAVLSIALLYFFSNRFTIFIDFATGVAFLTTPIIAWLNLKLVTSSNFPKDNRPKPIYYWFSQVCLWFLVGFGVFYLGLNIFY</sequence>
<dbReference type="EMBL" id="SWMU01000002">
    <property type="protein sequence ID" value="TKS56555.1"/>
    <property type="molecule type" value="Genomic_DNA"/>
</dbReference>
<dbReference type="Pfam" id="PF01566">
    <property type="entry name" value="Nramp"/>
    <property type="match status" value="1"/>
</dbReference>
<feature type="transmembrane region" description="Helical" evidence="5">
    <location>
        <begin position="83"/>
        <end position="107"/>
    </location>
</feature>
<protein>
    <submittedName>
        <fullName evidence="6">Divalent metal cation transporter</fullName>
    </submittedName>
</protein>
<comment type="caution">
    <text evidence="6">The sequence shown here is derived from an EMBL/GenBank/DDBJ whole genome shotgun (WGS) entry which is preliminary data.</text>
</comment>
<feature type="transmembrane region" description="Helical" evidence="5">
    <location>
        <begin position="233"/>
        <end position="255"/>
    </location>
</feature>
<feature type="transmembrane region" description="Helical" evidence="5">
    <location>
        <begin position="113"/>
        <end position="138"/>
    </location>
</feature>
<keyword evidence="4 5" id="KW-0472">Membrane</keyword>
<comment type="subcellular location">
    <subcellularLocation>
        <location evidence="1">Membrane</location>
        <topology evidence="1">Multi-pass membrane protein</topology>
    </subcellularLocation>
</comment>
<feature type="transmembrane region" description="Helical" evidence="5">
    <location>
        <begin position="43"/>
        <end position="62"/>
    </location>
</feature>
<dbReference type="GO" id="GO:0046873">
    <property type="term" value="F:metal ion transmembrane transporter activity"/>
    <property type="evidence" value="ECO:0007669"/>
    <property type="project" value="InterPro"/>
</dbReference>
<dbReference type="Gene3D" id="1.20.1740.10">
    <property type="entry name" value="Amino acid/polyamine transporter I"/>
    <property type="match status" value="1"/>
</dbReference>
<name>A0A4V6AM90_9FLAO</name>
<evidence type="ECO:0000313" key="6">
    <source>
        <dbReference type="EMBL" id="TKS56555.1"/>
    </source>
</evidence>
<reference evidence="6 7" key="1">
    <citation type="submission" date="2019-04" db="EMBL/GenBank/DDBJ databases">
        <title>Psychroflexus halotolerans sp. nov., isolated from a marine solar saltern.</title>
        <authorList>
            <person name="Feng X."/>
        </authorList>
    </citation>
    <scope>NUCLEOTIDE SEQUENCE [LARGE SCALE GENOMIC DNA]</scope>
    <source>
        <strain evidence="6 7">WDS2C27</strain>
    </source>
</reference>
<evidence type="ECO:0000313" key="7">
    <source>
        <dbReference type="Proteomes" id="UP000306552"/>
    </source>
</evidence>
<keyword evidence="2 5" id="KW-0812">Transmembrane</keyword>
<evidence type="ECO:0000256" key="2">
    <source>
        <dbReference type="ARBA" id="ARBA00022692"/>
    </source>
</evidence>
<evidence type="ECO:0000256" key="5">
    <source>
        <dbReference type="SAM" id="Phobius"/>
    </source>
</evidence>
<feature type="transmembrane region" description="Helical" evidence="5">
    <location>
        <begin position="287"/>
        <end position="308"/>
    </location>
</feature>
<dbReference type="AlphaFoldDB" id="A0A4V6AM90"/>
<accession>A0A4V6AM90</accession>